<keyword evidence="8" id="KW-0902">Two-component regulatory system</keyword>
<dbReference type="InterPro" id="IPR013767">
    <property type="entry name" value="PAS_fold"/>
</dbReference>
<evidence type="ECO:0000256" key="1">
    <source>
        <dbReference type="ARBA" id="ARBA00000085"/>
    </source>
</evidence>
<dbReference type="SUPFAM" id="SSF55874">
    <property type="entry name" value="ATPase domain of HSP90 chaperone/DNA topoisomerase II/histidine kinase"/>
    <property type="match status" value="1"/>
</dbReference>
<proteinExistence type="predicted"/>
<dbReference type="Pfam" id="PF02518">
    <property type="entry name" value="HATPase_c"/>
    <property type="match status" value="1"/>
</dbReference>
<dbReference type="Pfam" id="PF00989">
    <property type="entry name" value="PAS"/>
    <property type="match status" value="1"/>
</dbReference>
<evidence type="ECO:0000313" key="12">
    <source>
        <dbReference type="Proteomes" id="UP000185639"/>
    </source>
</evidence>
<dbReference type="SMART" id="SM00387">
    <property type="entry name" value="HATPase_c"/>
    <property type="match status" value="1"/>
</dbReference>
<name>A0A1N7LYN9_9GAMM</name>
<dbReference type="GO" id="GO:0000155">
    <property type="term" value="F:phosphorelay sensor kinase activity"/>
    <property type="evidence" value="ECO:0007669"/>
    <property type="project" value="InterPro"/>
</dbReference>
<gene>
    <name evidence="11" type="ORF">SAMN05421686_104306</name>
</gene>
<evidence type="ECO:0000256" key="5">
    <source>
        <dbReference type="ARBA" id="ARBA00022741"/>
    </source>
</evidence>
<dbReference type="CDD" id="cd00082">
    <property type="entry name" value="HisKA"/>
    <property type="match status" value="1"/>
</dbReference>
<evidence type="ECO:0000313" key="11">
    <source>
        <dbReference type="EMBL" id="SIS78965.1"/>
    </source>
</evidence>
<protein>
    <recommendedName>
        <fullName evidence="2">histidine kinase</fullName>
        <ecNumber evidence="2">2.7.13.3</ecNumber>
    </recommendedName>
</protein>
<keyword evidence="9" id="KW-1133">Transmembrane helix</keyword>
<organism evidence="11 12">
    <name type="scientific">Thalassolituus maritimus</name>
    <dbReference type="NCBI Taxonomy" id="484498"/>
    <lineage>
        <taxon>Bacteria</taxon>
        <taxon>Pseudomonadati</taxon>
        <taxon>Pseudomonadota</taxon>
        <taxon>Gammaproteobacteria</taxon>
        <taxon>Oceanospirillales</taxon>
        <taxon>Oceanospirillaceae</taxon>
        <taxon>Thalassolituus</taxon>
    </lineage>
</organism>
<feature type="domain" description="Histidine kinase" evidence="10">
    <location>
        <begin position="404"/>
        <end position="645"/>
    </location>
</feature>
<dbReference type="PANTHER" id="PTHR43065:SF42">
    <property type="entry name" value="TWO-COMPONENT SENSOR PPRA"/>
    <property type="match status" value="1"/>
</dbReference>
<dbReference type="GO" id="GO:0005524">
    <property type="term" value="F:ATP binding"/>
    <property type="evidence" value="ECO:0007669"/>
    <property type="project" value="UniProtKB-KW"/>
</dbReference>
<keyword evidence="5" id="KW-0547">Nucleotide-binding</keyword>
<evidence type="ECO:0000259" key="10">
    <source>
        <dbReference type="PROSITE" id="PS50109"/>
    </source>
</evidence>
<accession>A0A1N7LYN9</accession>
<dbReference type="OrthoDB" id="1931120at2"/>
<dbReference type="Proteomes" id="UP000185639">
    <property type="component" value="Unassembled WGS sequence"/>
</dbReference>
<dbReference type="GO" id="GO:0006355">
    <property type="term" value="P:regulation of DNA-templated transcription"/>
    <property type="evidence" value="ECO:0007669"/>
    <property type="project" value="InterPro"/>
</dbReference>
<keyword evidence="9" id="KW-0812">Transmembrane</keyword>
<dbReference type="InterPro" id="IPR036097">
    <property type="entry name" value="HisK_dim/P_sf"/>
</dbReference>
<dbReference type="EMBL" id="FTOH01000004">
    <property type="protein sequence ID" value="SIS78965.1"/>
    <property type="molecule type" value="Genomic_DNA"/>
</dbReference>
<evidence type="ECO:0000256" key="2">
    <source>
        <dbReference type="ARBA" id="ARBA00012438"/>
    </source>
</evidence>
<evidence type="ECO:0000256" key="3">
    <source>
        <dbReference type="ARBA" id="ARBA00022553"/>
    </source>
</evidence>
<dbReference type="InterPro" id="IPR004358">
    <property type="entry name" value="Sig_transdc_His_kin-like_C"/>
</dbReference>
<dbReference type="PANTHER" id="PTHR43065">
    <property type="entry name" value="SENSOR HISTIDINE KINASE"/>
    <property type="match status" value="1"/>
</dbReference>
<keyword evidence="7" id="KW-0067">ATP-binding</keyword>
<dbReference type="SMART" id="SM00091">
    <property type="entry name" value="PAS"/>
    <property type="match status" value="1"/>
</dbReference>
<dbReference type="SUPFAM" id="SSF55785">
    <property type="entry name" value="PYP-like sensor domain (PAS domain)"/>
    <property type="match status" value="1"/>
</dbReference>
<dbReference type="InterPro" id="IPR005467">
    <property type="entry name" value="His_kinase_dom"/>
</dbReference>
<feature type="transmembrane region" description="Helical" evidence="9">
    <location>
        <begin position="147"/>
        <end position="167"/>
    </location>
</feature>
<dbReference type="SMART" id="SM00388">
    <property type="entry name" value="HisKA"/>
    <property type="match status" value="1"/>
</dbReference>
<dbReference type="InterPro" id="IPR000014">
    <property type="entry name" value="PAS"/>
</dbReference>
<keyword evidence="12" id="KW-1185">Reference proteome</keyword>
<dbReference type="AlphaFoldDB" id="A0A1N7LYN9"/>
<keyword evidence="9" id="KW-0472">Membrane</keyword>
<dbReference type="Gene3D" id="1.10.287.130">
    <property type="match status" value="1"/>
</dbReference>
<dbReference type="InterPro" id="IPR003661">
    <property type="entry name" value="HisK_dim/P_dom"/>
</dbReference>
<dbReference type="RefSeq" id="WP_076515144.1">
    <property type="nucleotide sequence ID" value="NZ_FTOH01000004.1"/>
</dbReference>
<keyword evidence="4" id="KW-0808">Transferase</keyword>
<dbReference type="PROSITE" id="PS50109">
    <property type="entry name" value="HIS_KIN"/>
    <property type="match status" value="1"/>
</dbReference>
<dbReference type="InterPro" id="IPR003594">
    <property type="entry name" value="HATPase_dom"/>
</dbReference>
<dbReference type="PRINTS" id="PR00344">
    <property type="entry name" value="BCTRLSENSOR"/>
</dbReference>
<dbReference type="InterPro" id="IPR035965">
    <property type="entry name" value="PAS-like_dom_sf"/>
</dbReference>
<dbReference type="InterPro" id="IPR036890">
    <property type="entry name" value="HATPase_C_sf"/>
</dbReference>
<dbReference type="SUPFAM" id="SSF47384">
    <property type="entry name" value="Homodimeric domain of signal transducing histidine kinase"/>
    <property type="match status" value="1"/>
</dbReference>
<keyword evidence="6 11" id="KW-0418">Kinase</keyword>
<comment type="catalytic activity">
    <reaction evidence="1">
        <text>ATP + protein L-histidine = ADP + protein N-phospho-L-histidine.</text>
        <dbReference type="EC" id="2.7.13.3"/>
    </reaction>
</comment>
<dbReference type="Gene3D" id="3.30.450.20">
    <property type="entry name" value="PAS domain"/>
    <property type="match status" value="1"/>
</dbReference>
<dbReference type="Gene3D" id="3.30.565.10">
    <property type="entry name" value="Histidine kinase-like ATPase, C-terminal domain"/>
    <property type="match status" value="1"/>
</dbReference>
<sequence length="647" mass="72824">MMLARQKSMLAMVLVCSGIILVATLAYVIAAERIGREHLAPDLSRTMGHIIEAQMAASPGKLQAVQTTLYHMAQHYQIQEAGLYNERGERLAHSHSGEGPTLLAPNLHAQPLPEDYYEYRFAILGDEFDLVVRNDVSLPGFFYMDTLSTSLVIVTLSAMLVFMLYLMTRQWQQTPYMHLLEDIREANTRDDDGRITLKLRDPDLHPLIEALNDLFWRRNQRTQHLKTAHQQAEHARLRATRLSTETRQMNENLAKEVSVRRSIEVQLKNTQTLLDGILNAMPTALFALDSRNRIVQCNEQAGDWLNMEYSQLNGLPLAQLIPELGKLNLMPATPGETPHMVKSERVKIRFAEKVLVTDVLAYPLHSGQQARLVIRIDDVSQRQRMEEVMVQTEKMMTVGGLAAGMAHEINNPLGAILQNLQNTRRRLDPSLAANQRLADELGLSMELLNQYLTGRGIDQFFDHIQNAGERAARIVANMLQFSRNDHLQKRDIGITELINTTLNIAHNDLSLKHIDLDIDKAAGDAQIHCVPSEIEQVLLNLLRNAQQALEEYNGGEGWHPKVRIRASRQNNMTCLEIEDNGPGIPSDVAPHIFEPFYTTKEVGDGTGLGLSVSYFIVTSHHQGRLRYQRSSLGGACFVLCLPAEENG</sequence>
<evidence type="ECO:0000256" key="4">
    <source>
        <dbReference type="ARBA" id="ARBA00022679"/>
    </source>
</evidence>
<reference evidence="12" key="1">
    <citation type="submission" date="2017-01" db="EMBL/GenBank/DDBJ databases">
        <authorList>
            <person name="Varghese N."/>
            <person name="Submissions S."/>
        </authorList>
    </citation>
    <scope>NUCLEOTIDE SEQUENCE [LARGE SCALE GENOMIC DNA]</scope>
    <source>
        <strain evidence="12">DSM 24913</strain>
    </source>
</reference>
<dbReference type="Pfam" id="PF00512">
    <property type="entry name" value="HisKA"/>
    <property type="match status" value="1"/>
</dbReference>
<dbReference type="EC" id="2.7.13.3" evidence="2"/>
<dbReference type="CDD" id="cd00130">
    <property type="entry name" value="PAS"/>
    <property type="match status" value="1"/>
</dbReference>
<evidence type="ECO:0000256" key="8">
    <source>
        <dbReference type="ARBA" id="ARBA00023012"/>
    </source>
</evidence>
<dbReference type="STRING" id="484498.SAMN05421686_104306"/>
<keyword evidence="3" id="KW-0597">Phosphoprotein</keyword>
<evidence type="ECO:0000256" key="7">
    <source>
        <dbReference type="ARBA" id="ARBA00022840"/>
    </source>
</evidence>
<evidence type="ECO:0000256" key="9">
    <source>
        <dbReference type="SAM" id="Phobius"/>
    </source>
</evidence>
<evidence type="ECO:0000256" key="6">
    <source>
        <dbReference type="ARBA" id="ARBA00022777"/>
    </source>
</evidence>